<evidence type="ECO:0000256" key="1">
    <source>
        <dbReference type="ARBA" id="ARBA00007504"/>
    </source>
</evidence>
<comment type="caution">
    <text evidence="18">The sequence shown here is derived from an EMBL/GenBank/DDBJ whole genome shotgun (WGS) entry which is preliminary data.</text>
</comment>
<dbReference type="AlphaFoldDB" id="A0A918U9W0"/>
<keyword evidence="3 15" id="KW-0547">Nucleotide-binding</keyword>
<dbReference type="GO" id="GO:0006310">
    <property type="term" value="P:DNA recombination"/>
    <property type="evidence" value="ECO:0007669"/>
    <property type="project" value="UniProtKB-UniRule"/>
</dbReference>
<dbReference type="InterPro" id="IPR047112">
    <property type="entry name" value="RecG/Mfd"/>
</dbReference>
<comment type="catalytic activity">
    <reaction evidence="14 15">
        <text>ATP + H2O = ADP + phosphate + H(+)</text>
        <dbReference type="Rhea" id="RHEA:13065"/>
        <dbReference type="ChEBI" id="CHEBI:15377"/>
        <dbReference type="ChEBI" id="CHEBI:15378"/>
        <dbReference type="ChEBI" id="CHEBI:30616"/>
        <dbReference type="ChEBI" id="CHEBI:43474"/>
        <dbReference type="ChEBI" id="CHEBI:456216"/>
        <dbReference type="EC" id="5.6.2.4"/>
    </reaction>
</comment>
<keyword evidence="5 15" id="KW-0378">Hydrolase</keyword>
<dbReference type="PROSITE" id="PS51192">
    <property type="entry name" value="HELICASE_ATP_BIND_1"/>
    <property type="match status" value="1"/>
</dbReference>
<dbReference type="RefSeq" id="WP_189533345.1">
    <property type="nucleotide sequence ID" value="NZ_BMYX01000008.1"/>
</dbReference>
<keyword evidence="4 15" id="KW-0227">DNA damage</keyword>
<dbReference type="NCBIfam" id="NF008165">
    <property type="entry name" value="PRK10917.1-3"/>
    <property type="match status" value="1"/>
</dbReference>
<dbReference type="GO" id="GO:0003677">
    <property type="term" value="F:DNA binding"/>
    <property type="evidence" value="ECO:0007669"/>
    <property type="project" value="UniProtKB-KW"/>
</dbReference>
<evidence type="ECO:0000256" key="5">
    <source>
        <dbReference type="ARBA" id="ARBA00022801"/>
    </source>
</evidence>
<dbReference type="Proteomes" id="UP000645257">
    <property type="component" value="Unassembled WGS sequence"/>
</dbReference>
<keyword evidence="8" id="KW-0238">DNA-binding</keyword>
<dbReference type="Gene3D" id="3.40.50.300">
    <property type="entry name" value="P-loop containing nucleotide triphosphate hydrolases"/>
    <property type="match status" value="2"/>
</dbReference>
<dbReference type="Pfam" id="PF00270">
    <property type="entry name" value="DEAD"/>
    <property type="match status" value="1"/>
</dbReference>
<dbReference type="GO" id="GO:0005524">
    <property type="term" value="F:ATP binding"/>
    <property type="evidence" value="ECO:0007669"/>
    <property type="project" value="UniProtKB-KW"/>
</dbReference>
<dbReference type="InterPro" id="IPR045562">
    <property type="entry name" value="RecG_dom3_C"/>
</dbReference>
<dbReference type="NCBIfam" id="TIGR00643">
    <property type="entry name" value="recG"/>
    <property type="match status" value="1"/>
</dbReference>
<evidence type="ECO:0000259" key="16">
    <source>
        <dbReference type="PROSITE" id="PS51192"/>
    </source>
</evidence>
<evidence type="ECO:0000259" key="17">
    <source>
        <dbReference type="PROSITE" id="PS51194"/>
    </source>
</evidence>
<dbReference type="CDD" id="cd04488">
    <property type="entry name" value="RecG_wedge_OBF"/>
    <property type="match status" value="1"/>
</dbReference>
<evidence type="ECO:0000313" key="18">
    <source>
        <dbReference type="EMBL" id="GGY14508.1"/>
    </source>
</evidence>
<dbReference type="InterPro" id="IPR004609">
    <property type="entry name" value="ATP-dep_DNA_helicase_RecG"/>
</dbReference>
<organism evidence="18 19">
    <name type="scientific">Paludibacterium paludis</name>
    <dbReference type="NCBI Taxonomy" id="1225769"/>
    <lineage>
        <taxon>Bacteria</taxon>
        <taxon>Pseudomonadati</taxon>
        <taxon>Pseudomonadota</taxon>
        <taxon>Betaproteobacteria</taxon>
        <taxon>Neisseriales</taxon>
        <taxon>Chromobacteriaceae</taxon>
        <taxon>Paludibacterium</taxon>
    </lineage>
</organism>
<dbReference type="Gene3D" id="2.40.50.140">
    <property type="entry name" value="Nucleic acid-binding proteins"/>
    <property type="match status" value="1"/>
</dbReference>
<evidence type="ECO:0000256" key="3">
    <source>
        <dbReference type="ARBA" id="ARBA00022741"/>
    </source>
</evidence>
<sequence length="682" mass="75800">MTSSRDLAGLPLEVPPATAKKFEKLGIRRRFDLVLHMPLRYEDETHLYPIGALPYGRPVLVEGDVIAQEVQFRPRRQLVVQLEDRSGTLVLRFLNFYPSQQKQLAKGQRIRALGEVKRGFFGDEMIHPKCRAVHEGEPLAGALTPVYPTVNGLAQPVLRRQIQNELKRQDLGETLPPGVRESLGLATFDEAVHTLHAPPPEFSLRQLEDPLLPAWQRLKFDELLAQQLSMRLAYRARRLGIAPVIRGTGELDRQLRASLPFSLTRAQEKVLAEIRADLANPHPMHRLLQGDVGSGKTIVAAASALTALEAGYQVALMAPTEILAEQHFLKLSAWLEPLGVTVVWLSGSMRKKARAEALASIASTPVLLAVGTHALFQEDVAFRQLGLAIVDEQHRFGVGQRLALKEKGREPHQLMMSATPIPRTLAMSFYADLDVSVIDELPPGRTPIVTKLINSSRRDEVIAYVDRTCAQGNQVYWVCPLIEESETLQLQTAVDTHVQLGEDLPERQIGLVHGRMKPDEKAAVMASFAANDTQVLVATTVIEVGVDVPNASLMVIEHAERMGLAQLHQLRGRVGRGAAKSQCVLMFDTPLSELAKARLKVIYENTDGFEIARQDLMIRGPGEFLGARQSGVPMLRFANLEEDIELLEKARELAPDMLARFPREADAHLDRWLAGREQFLKA</sequence>
<protein>
    <recommendedName>
        <fullName evidence="2 15">ATP-dependent DNA helicase RecG</fullName>
        <ecNumber evidence="13 15">5.6.2.4</ecNumber>
    </recommendedName>
</protein>
<reference evidence="18" key="1">
    <citation type="journal article" date="2014" name="Int. J. Syst. Evol. Microbiol.">
        <title>Complete genome sequence of Corynebacterium casei LMG S-19264T (=DSM 44701T), isolated from a smear-ripened cheese.</title>
        <authorList>
            <consortium name="US DOE Joint Genome Institute (JGI-PGF)"/>
            <person name="Walter F."/>
            <person name="Albersmeier A."/>
            <person name="Kalinowski J."/>
            <person name="Ruckert C."/>
        </authorList>
    </citation>
    <scope>NUCLEOTIDE SEQUENCE</scope>
    <source>
        <strain evidence="18">KCTC 32182</strain>
    </source>
</reference>
<evidence type="ECO:0000256" key="7">
    <source>
        <dbReference type="ARBA" id="ARBA00022840"/>
    </source>
</evidence>
<reference evidence="18" key="2">
    <citation type="submission" date="2020-09" db="EMBL/GenBank/DDBJ databases">
        <authorList>
            <person name="Sun Q."/>
            <person name="Kim S."/>
        </authorList>
    </citation>
    <scope>NUCLEOTIDE SEQUENCE</scope>
    <source>
        <strain evidence="18">KCTC 32182</strain>
    </source>
</reference>
<dbReference type="InterPro" id="IPR027417">
    <property type="entry name" value="P-loop_NTPase"/>
</dbReference>
<dbReference type="GO" id="GO:0043138">
    <property type="term" value="F:3'-5' DNA helicase activity"/>
    <property type="evidence" value="ECO:0007669"/>
    <property type="project" value="UniProtKB-EC"/>
</dbReference>
<dbReference type="EMBL" id="BMYX01000008">
    <property type="protein sequence ID" value="GGY14508.1"/>
    <property type="molecule type" value="Genomic_DNA"/>
</dbReference>
<evidence type="ECO:0000256" key="11">
    <source>
        <dbReference type="ARBA" id="ARBA00023235"/>
    </source>
</evidence>
<dbReference type="SMART" id="SM00490">
    <property type="entry name" value="HELICc"/>
    <property type="match status" value="1"/>
</dbReference>
<comment type="catalytic activity">
    <reaction evidence="12 15">
        <text>Couples ATP hydrolysis with the unwinding of duplex DNA by translocating in the 3'-5' direction.</text>
        <dbReference type="EC" id="5.6.2.4"/>
    </reaction>
</comment>
<dbReference type="NCBIfam" id="NF008168">
    <property type="entry name" value="PRK10917.2-2"/>
    <property type="match status" value="1"/>
</dbReference>
<feature type="domain" description="Helicase C-terminal" evidence="17">
    <location>
        <begin position="471"/>
        <end position="617"/>
    </location>
</feature>
<dbReference type="PANTHER" id="PTHR47964">
    <property type="entry name" value="ATP-DEPENDENT DNA HELICASE HOMOLOG RECG, CHLOROPLASTIC"/>
    <property type="match status" value="1"/>
</dbReference>
<keyword evidence="11" id="KW-0413">Isomerase</keyword>
<dbReference type="InterPro" id="IPR001650">
    <property type="entry name" value="Helicase_C-like"/>
</dbReference>
<comment type="function">
    <text evidence="15">Plays a critical role in recombination and DNA repair. Helps process Holliday junction intermediates to mature products by catalyzing branch migration. Has replication fork regression activity, unwinds stalled or blocked replication forks to make a HJ that can be resolved. Has a DNA unwinding activity characteristic of a DNA helicase with 3'-5' polarity.</text>
</comment>
<dbReference type="SUPFAM" id="SSF52540">
    <property type="entry name" value="P-loop containing nucleoside triphosphate hydrolases"/>
    <property type="match status" value="2"/>
</dbReference>
<dbReference type="NCBIfam" id="NF008166">
    <property type="entry name" value="PRK10917.1-4"/>
    <property type="match status" value="1"/>
</dbReference>
<evidence type="ECO:0000256" key="2">
    <source>
        <dbReference type="ARBA" id="ARBA00017846"/>
    </source>
</evidence>
<feature type="domain" description="Helicase ATP-binding" evidence="16">
    <location>
        <begin position="277"/>
        <end position="438"/>
    </location>
</feature>
<dbReference type="Pfam" id="PF17191">
    <property type="entry name" value="RecG_wedge"/>
    <property type="match status" value="1"/>
</dbReference>
<keyword evidence="6 15" id="KW-0347">Helicase</keyword>
<keyword evidence="10 15" id="KW-0234">DNA repair</keyword>
<evidence type="ECO:0000256" key="8">
    <source>
        <dbReference type="ARBA" id="ARBA00023125"/>
    </source>
</evidence>
<evidence type="ECO:0000256" key="12">
    <source>
        <dbReference type="ARBA" id="ARBA00034617"/>
    </source>
</evidence>
<evidence type="ECO:0000256" key="10">
    <source>
        <dbReference type="ARBA" id="ARBA00023204"/>
    </source>
</evidence>
<dbReference type="NCBIfam" id="NF008163">
    <property type="entry name" value="PRK10917.1-1"/>
    <property type="match status" value="1"/>
</dbReference>
<dbReference type="EC" id="5.6.2.4" evidence="13 15"/>
<evidence type="ECO:0000256" key="4">
    <source>
        <dbReference type="ARBA" id="ARBA00022763"/>
    </source>
</evidence>
<accession>A0A918U9W0</accession>
<dbReference type="InterPro" id="IPR014001">
    <property type="entry name" value="Helicase_ATP-bd"/>
</dbReference>
<dbReference type="GO" id="GO:0006281">
    <property type="term" value="P:DNA repair"/>
    <property type="evidence" value="ECO:0007669"/>
    <property type="project" value="UniProtKB-UniRule"/>
</dbReference>
<keyword evidence="7 15" id="KW-0067">ATP-binding</keyword>
<evidence type="ECO:0000256" key="14">
    <source>
        <dbReference type="ARBA" id="ARBA00048988"/>
    </source>
</evidence>
<keyword evidence="19" id="KW-1185">Reference proteome</keyword>
<proteinExistence type="inferred from homology"/>
<dbReference type="GO" id="GO:0016787">
    <property type="term" value="F:hydrolase activity"/>
    <property type="evidence" value="ECO:0007669"/>
    <property type="project" value="UniProtKB-KW"/>
</dbReference>
<dbReference type="Pfam" id="PF19833">
    <property type="entry name" value="RecG_dom3_C"/>
    <property type="match status" value="1"/>
</dbReference>
<dbReference type="InterPro" id="IPR012340">
    <property type="entry name" value="NA-bd_OB-fold"/>
</dbReference>
<comment type="similarity">
    <text evidence="1 15">Belongs to the helicase family. RecG subfamily.</text>
</comment>
<dbReference type="Pfam" id="PF00271">
    <property type="entry name" value="Helicase_C"/>
    <property type="match status" value="1"/>
</dbReference>
<dbReference type="InterPro" id="IPR033454">
    <property type="entry name" value="RecG_wedge"/>
</dbReference>
<dbReference type="CDD" id="cd17992">
    <property type="entry name" value="DEXHc_RecG"/>
    <property type="match status" value="1"/>
</dbReference>
<name>A0A918U9W0_9NEIS</name>
<keyword evidence="9 15" id="KW-0233">DNA recombination</keyword>
<dbReference type="InterPro" id="IPR011545">
    <property type="entry name" value="DEAD/DEAH_box_helicase_dom"/>
</dbReference>
<evidence type="ECO:0000256" key="15">
    <source>
        <dbReference type="RuleBase" id="RU363016"/>
    </source>
</evidence>
<evidence type="ECO:0000256" key="13">
    <source>
        <dbReference type="ARBA" id="ARBA00034808"/>
    </source>
</evidence>
<dbReference type="SUPFAM" id="SSF50249">
    <property type="entry name" value="Nucleic acid-binding proteins"/>
    <property type="match status" value="1"/>
</dbReference>
<dbReference type="PANTHER" id="PTHR47964:SF1">
    <property type="entry name" value="ATP-DEPENDENT DNA HELICASE HOMOLOG RECG, CHLOROPLASTIC"/>
    <property type="match status" value="1"/>
</dbReference>
<dbReference type="SMART" id="SM00487">
    <property type="entry name" value="DEXDc"/>
    <property type="match status" value="1"/>
</dbReference>
<gene>
    <name evidence="18" type="ORF">GCM10011289_17270</name>
</gene>
<dbReference type="FunFam" id="3.40.50.300:FF:000391">
    <property type="entry name" value="ATP-dependent DNA helicase RecG"/>
    <property type="match status" value="1"/>
</dbReference>
<evidence type="ECO:0000256" key="9">
    <source>
        <dbReference type="ARBA" id="ARBA00023172"/>
    </source>
</evidence>
<evidence type="ECO:0000313" key="19">
    <source>
        <dbReference type="Proteomes" id="UP000645257"/>
    </source>
</evidence>
<dbReference type="PROSITE" id="PS51194">
    <property type="entry name" value="HELICASE_CTER"/>
    <property type="match status" value="1"/>
</dbReference>
<evidence type="ECO:0000256" key="6">
    <source>
        <dbReference type="ARBA" id="ARBA00022806"/>
    </source>
</evidence>